<dbReference type="Pfam" id="PF13843">
    <property type="entry name" value="DDE_Tnp_1_7"/>
    <property type="match status" value="1"/>
</dbReference>
<keyword evidence="3" id="KW-1185">Reference proteome</keyword>
<dbReference type="EMBL" id="JAWNGG020000013">
    <property type="protein sequence ID" value="KAK9309264.1"/>
    <property type="molecule type" value="Genomic_DNA"/>
</dbReference>
<dbReference type="InterPro" id="IPR029526">
    <property type="entry name" value="PGBD"/>
</dbReference>
<feature type="domain" description="PiggyBac transposable element-derived protein" evidence="1">
    <location>
        <begin position="67"/>
        <end position="386"/>
    </location>
</feature>
<evidence type="ECO:0000313" key="2">
    <source>
        <dbReference type="EMBL" id="KAK9309264.1"/>
    </source>
</evidence>
<comment type="caution">
    <text evidence="2">The sequence shown here is derived from an EMBL/GenBank/DDBJ whole genome shotgun (WGS) entry which is preliminary data.</text>
</comment>
<name>A0AAW1AGG8_9HYME</name>
<protein>
    <recommendedName>
        <fullName evidence="1">PiggyBac transposable element-derived protein domain-containing protein</fullName>
    </recommendedName>
</protein>
<gene>
    <name evidence="2" type="ORF">QLX08_001014</name>
</gene>
<dbReference type="PANTHER" id="PTHR46599:SF3">
    <property type="entry name" value="PIGGYBAC TRANSPOSABLE ELEMENT-DERIVED PROTEIN 4"/>
    <property type="match status" value="1"/>
</dbReference>
<dbReference type="Proteomes" id="UP001432146">
    <property type="component" value="Unassembled WGS sequence"/>
</dbReference>
<sequence length="411" mass="48313">MIRKSTHKYDTTDDSDLCSDSEATVKETKRKNKLSWTQRDFQPVIHEFDDKNSGIKASVNKQSSILDIFQIFFSEELMEFIVEQSNKYYENDTKDDVTTAPEMYNFLAVTMLMTRMHKTSLSEYWSKEKLIKTELFEEIISRDRYTLLLKILHFCDNNIENYDPIMKIHHILEKLKTSFKTAFYPYEKLCIDDSLLLFKGRCYFKQYILTKKSKFGIKSFVLCDIKTGYIQDLIVYSEADMIMSEDIRSKSIGKSGQIIMTLFEPYLGKGHTLVTDDWYSSPSLFLELHKNLTNAYGMVKNDRLDIPELNKKIKKGEYIFRSTKKVLALKWIDEKEVWMISTYHCLNTPTEEKIIKPQCIIDYNNTMRAVDRVDQILCTLNSTCKSLKCKFHLYLIKQILLKYNSGKSSDN</sequence>
<accession>A0AAW1AGG8</accession>
<dbReference type="PANTHER" id="PTHR46599">
    <property type="entry name" value="PIGGYBAC TRANSPOSABLE ELEMENT-DERIVED PROTEIN 4"/>
    <property type="match status" value="1"/>
</dbReference>
<proteinExistence type="predicted"/>
<reference evidence="2 3" key="1">
    <citation type="submission" date="2024-05" db="EMBL/GenBank/DDBJ databases">
        <title>The nuclear and mitochondrial genome assemblies of Tetragonisca angustula (Apidae: Meliponini), a tiny yet remarkable pollinator in the Neotropics.</title>
        <authorList>
            <person name="Ferrari R."/>
            <person name="Ricardo P.C."/>
            <person name="Dias F.C."/>
            <person name="Araujo N.S."/>
            <person name="Soares D.O."/>
            <person name="Zhou Q.-S."/>
            <person name="Zhu C.-D."/>
            <person name="Coutinho L."/>
            <person name="Airas M.C."/>
            <person name="Batista T.M."/>
        </authorList>
    </citation>
    <scope>NUCLEOTIDE SEQUENCE [LARGE SCALE GENOMIC DNA]</scope>
    <source>
        <strain evidence="2">ASF017062</strain>
        <tissue evidence="2">Abdomen</tissue>
    </source>
</reference>
<organism evidence="2 3">
    <name type="scientific">Tetragonisca angustula</name>
    <dbReference type="NCBI Taxonomy" id="166442"/>
    <lineage>
        <taxon>Eukaryota</taxon>
        <taxon>Metazoa</taxon>
        <taxon>Ecdysozoa</taxon>
        <taxon>Arthropoda</taxon>
        <taxon>Hexapoda</taxon>
        <taxon>Insecta</taxon>
        <taxon>Pterygota</taxon>
        <taxon>Neoptera</taxon>
        <taxon>Endopterygota</taxon>
        <taxon>Hymenoptera</taxon>
        <taxon>Apocrita</taxon>
        <taxon>Aculeata</taxon>
        <taxon>Apoidea</taxon>
        <taxon>Anthophila</taxon>
        <taxon>Apidae</taxon>
        <taxon>Tetragonisca</taxon>
    </lineage>
</organism>
<evidence type="ECO:0000313" key="3">
    <source>
        <dbReference type="Proteomes" id="UP001432146"/>
    </source>
</evidence>
<dbReference type="AlphaFoldDB" id="A0AAW1AGG8"/>
<evidence type="ECO:0000259" key="1">
    <source>
        <dbReference type="Pfam" id="PF13843"/>
    </source>
</evidence>